<protein>
    <submittedName>
        <fullName evidence="1">Glycosyltransferase family 90 protein</fullName>
    </submittedName>
</protein>
<name>A0ACC0D628_9PEZI</name>
<dbReference type="Proteomes" id="UP001497680">
    <property type="component" value="Unassembled WGS sequence"/>
</dbReference>
<comment type="caution">
    <text evidence="1">The sequence shown here is derived from an EMBL/GenBank/DDBJ whole genome shotgun (WGS) entry which is preliminary data.</text>
</comment>
<organism evidence="1 2">
    <name type="scientific">Hypoxylon rubiginosum</name>
    <dbReference type="NCBI Taxonomy" id="110542"/>
    <lineage>
        <taxon>Eukaryota</taxon>
        <taxon>Fungi</taxon>
        <taxon>Dikarya</taxon>
        <taxon>Ascomycota</taxon>
        <taxon>Pezizomycotina</taxon>
        <taxon>Sordariomycetes</taxon>
        <taxon>Xylariomycetidae</taxon>
        <taxon>Xylariales</taxon>
        <taxon>Hypoxylaceae</taxon>
        <taxon>Hypoxylon</taxon>
    </lineage>
</organism>
<reference evidence="1 2" key="1">
    <citation type="journal article" date="2022" name="New Phytol.">
        <title>Ecological generalism drives hyperdiversity of secondary metabolite gene clusters in xylarialean endophytes.</title>
        <authorList>
            <person name="Franco M.E.E."/>
            <person name="Wisecaver J.H."/>
            <person name="Arnold A.E."/>
            <person name="Ju Y.M."/>
            <person name="Slot J.C."/>
            <person name="Ahrendt S."/>
            <person name="Moore L.P."/>
            <person name="Eastman K.E."/>
            <person name="Scott K."/>
            <person name="Konkel Z."/>
            <person name="Mondo S.J."/>
            <person name="Kuo A."/>
            <person name="Hayes R.D."/>
            <person name="Haridas S."/>
            <person name="Andreopoulos B."/>
            <person name="Riley R."/>
            <person name="LaButti K."/>
            <person name="Pangilinan J."/>
            <person name="Lipzen A."/>
            <person name="Amirebrahimi M."/>
            <person name="Yan J."/>
            <person name="Adam C."/>
            <person name="Keymanesh K."/>
            <person name="Ng V."/>
            <person name="Louie K."/>
            <person name="Northen T."/>
            <person name="Drula E."/>
            <person name="Henrissat B."/>
            <person name="Hsieh H.M."/>
            <person name="Youens-Clark K."/>
            <person name="Lutzoni F."/>
            <person name="Miadlikowska J."/>
            <person name="Eastwood D.C."/>
            <person name="Hamelin R.C."/>
            <person name="Grigoriev I.V."/>
            <person name="U'Ren J.M."/>
        </authorList>
    </citation>
    <scope>NUCLEOTIDE SEQUENCE [LARGE SCALE GENOMIC DNA]</scope>
    <source>
        <strain evidence="1 2">ER1909</strain>
    </source>
</reference>
<dbReference type="EMBL" id="MU394303">
    <property type="protein sequence ID" value="KAI6088132.1"/>
    <property type="molecule type" value="Genomic_DNA"/>
</dbReference>
<proteinExistence type="predicted"/>
<accession>A0ACC0D628</accession>
<evidence type="ECO:0000313" key="2">
    <source>
        <dbReference type="Proteomes" id="UP001497680"/>
    </source>
</evidence>
<keyword evidence="2" id="KW-1185">Reference proteome</keyword>
<evidence type="ECO:0000313" key="1">
    <source>
        <dbReference type="EMBL" id="KAI6088132.1"/>
    </source>
</evidence>
<gene>
    <name evidence="1" type="ORF">F4821DRAFT_234658</name>
</gene>
<sequence>MARDGGSRLTAVCFLASYIWLSCSLQRHSLIDQPRLSSFLLLFISGAAAFGASLFSKWLPGADGRFDSEAALKGMQSSIPHRPRRFYVPCIILLIVFRLEIVHTVVQDFQCSVEGIEAFLPVLLAAHEFFSHRTPPVVSDEPEDMWGDPLEDFKEWLISSPITLLFSTVLFSYGVFMLGDLTPRSTYFCSTLMNKSSYTVLMQCLGVLIDAIILVMLWRVLSWARTTRSRLRTLGGILILASIGVSALWLETRISRHREIIGHHPFKGIGSLYLFDVFSTGLLVSTLIISTVLWACDSTMLEPTAIATFTSGMMGSIQNVLLIGTYLQPTFGPPLTVLSVISAGFIMFTYANNMRWIVVFKRVFLMGLLISIIFASGIVALVKHKLVERHPVDDLVYRNRVEADRWLRHASISTTLKLAVAEYKDRHNGRDPPPNFDKWFEYARKQNSVVIDRFDQIEKDLLPFWGMTPQQIHNGFERLKGLPDIGIITIANGKASRNRPTDGDQETVLESLLWLITPFAEHLPDMSVAINMNERPRILVPWDDIHRLTMAGSQSRFQLLPNRLRTRREDVTISVESNPMDTPKATYVSAKKFRQLEALACPPGSAARGGVQWDVRDFCASCVKPHSKGQFLEDWEMFLDPCHQPDIFNLHDFHTTPHLGDLHQDLLPLFSRSKTDSFSDIIMPMHDIWAFLETEWTSFDKKKDIVVWQESIREVGVVTPQSLVGGQRNRLAHLVNNASAADEVSMLLGVQSDGKTKFQYEKTPTQGANGPLPFECGFTNADHPTNTLLKAQPCEDANCQLVHQEFGFKELRKVLDHRYVLLVDGADGGPHHFLPALRSNSVPVLSSIFREWYTERLLPWVHFVPIDPRYHALHSTMAYFIGLKNRGTINGRSQITTARLEDARWIADEGRKWANKAIRKEDMAVYMFRLLLEWGRVINEDRDNLGFKLPE</sequence>